<dbReference type="Proteomes" id="UP000319801">
    <property type="component" value="Unassembled WGS sequence"/>
</dbReference>
<dbReference type="AlphaFoldDB" id="A0A556VC13"/>
<sequence length="172" mass="19593">MKKKNTLIYAGGLSKRRTARREILVSAQEEIRRPMPSRRFYDGTGSNQPTLNERLCSLTWPAAGMVGGWNGGRLEWWGAGLECGRLEWWAAGRVGGLEWWARPPVGFKDGLSCRLINMKLWIKHQLIRAEDDCRSRNAVIKFSDTERDSTVHFYTSESPVETPESALRITLL</sequence>
<name>A0A556VC13_BAGYA</name>
<organism evidence="1 2">
    <name type="scientific">Bagarius yarrelli</name>
    <name type="common">Goonch</name>
    <name type="synonym">Bagrus yarrelli</name>
    <dbReference type="NCBI Taxonomy" id="175774"/>
    <lineage>
        <taxon>Eukaryota</taxon>
        <taxon>Metazoa</taxon>
        <taxon>Chordata</taxon>
        <taxon>Craniata</taxon>
        <taxon>Vertebrata</taxon>
        <taxon>Euteleostomi</taxon>
        <taxon>Actinopterygii</taxon>
        <taxon>Neopterygii</taxon>
        <taxon>Teleostei</taxon>
        <taxon>Ostariophysi</taxon>
        <taxon>Siluriformes</taxon>
        <taxon>Sisoridae</taxon>
        <taxon>Sisorinae</taxon>
        <taxon>Bagarius</taxon>
    </lineage>
</organism>
<gene>
    <name evidence="1" type="ORF">Baya_15566</name>
</gene>
<proteinExistence type="predicted"/>
<reference evidence="1 2" key="1">
    <citation type="journal article" date="2019" name="Genome Biol. Evol.">
        <title>Whole-Genome Sequencing of the Giant Devil Catfish, Bagarius yarrelli.</title>
        <authorList>
            <person name="Jiang W."/>
            <person name="Lv Y."/>
            <person name="Cheng L."/>
            <person name="Yang K."/>
            <person name="Chao B."/>
            <person name="Wang X."/>
            <person name="Li Y."/>
            <person name="Pan X."/>
            <person name="You X."/>
            <person name="Zhang Y."/>
            <person name="Yang J."/>
            <person name="Li J."/>
            <person name="Zhang X."/>
            <person name="Liu S."/>
            <person name="Sun C."/>
            <person name="Yang J."/>
            <person name="Shi Q."/>
        </authorList>
    </citation>
    <scope>NUCLEOTIDE SEQUENCE [LARGE SCALE GENOMIC DNA]</scope>
    <source>
        <strain evidence="1">JWS20170419001</strain>
        <tissue evidence="1">Muscle</tissue>
    </source>
</reference>
<comment type="caution">
    <text evidence="1">The sequence shown here is derived from an EMBL/GenBank/DDBJ whole genome shotgun (WGS) entry which is preliminary data.</text>
</comment>
<keyword evidence="2" id="KW-1185">Reference proteome</keyword>
<protein>
    <submittedName>
        <fullName evidence="1">Uncharacterized protein</fullName>
    </submittedName>
</protein>
<evidence type="ECO:0000313" key="1">
    <source>
        <dbReference type="EMBL" id="TTJ54342.1"/>
    </source>
</evidence>
<accession>A0A556VC13</accession>
<evidence type="ECO:0000313" key="2">
    <source>
        <dbReference type="Proteomes" id="UP000319801"/>
    </source>
</evidence>
<dbReference type="EMBL" id="VCAZ01000222">
    <property type="protein sequence ID" value="TTJ54342.1"/>
    <property type="molecule type" value="Genomic_DNA"/>
</dbReference>